<comment type="caution">
    <text evidence="1">The sequence shown here is derived from an EMBL/GenBank/DDBJ whole genome shotgun (WGS) entry which is preliminary data.</text>
</comment>
<dbReference type="EMBL" id="QUAM01000006">
    <property type="protein sequence ID" value="TPR12740.1"/>
    <property type="molecule type" value="Genomic_DNA"/>
</dbReference>
<accession>A0ABY2YS06</accession>
<reference evidence="1 2" key="1">
    <citation type="submission" date="2018-08" db="EMBL/GenBank/DDBJ databases">
        <title>Comparative genomics of wild bee and flower associated Lactobacillus reveals potential adaptation to the bee host.</title>
        <authorList>
            <person name="Vuong H.Q."/>
            <person name="Mcfrederick Q.S."/>
        </authorList>
    </citation>
    <scope>NUCLEOTIDE SEQUENCE [LARGE SCALE GENOMIC DNA]</scope>
    <source>
        <strain evidence="1 2">HV_04</strain>
    </source>
</reference>
<name>A0ABY2YS06_9LACO</name>
<sequence>MIGRFKLADDFDNLTPGLKELNHLDDSKHTLYVGVIHATGDRTVEYNQMIAEVQNNGATINPVNGKYLTLPMPIAGKRHAREINGLFFHMSKNGTPTLAKNENGKLVIYFILKLQVKIPARPFISLTQEKCLDLAEPILHEGVVDILLGDSTAGEVLTKVGKTIAVLMKKQMAEMTATPNAPATERNKGFNHPLFDTGALQRSIDWVVV</sequence>
<organism evidence="1 2">
    <name type="scientific">Apilactobacillus timberlakei</name>
    <dbReference type="NCBI Taxonomy" id="2008380"/>
    <lineage>
        <taxon>Bacteria</taxon>
        <taxon>Bacillati</taxon>
        <taxon>Bacillota</taxon>
        <taxon>Bacilli</taxon>
        <taxon>Lactobacillales</taxon>
        <taxon>Lactobacillaceae</taxon>
        <taxon>Apilactobacillus</taxon>
    </lineage>
</organism>
<evidence type="ECO:0000313" key="1">
    <source>
        <dbReference type="EMBL" id="TPR12740.1"/>
    </source>
</evidence>
<keyword evidence="2" id="KW-1185">Reference proteome</keyword>
<dbReference type="Proteomes" id="UP000767392">
    <property type="component" value="Unassembled WGS sequence"/>
</dbReference>
<proteinExistence type="predicted"/>
<protein>
    <submittedName>
        <fullName evidence="1">Uncharacterized protein</fullName>
    </submittedName>
</protein>
<gene>
    <name evidence="1" type="ORF">DY048_06940</name>
</gene>
<evidence type="ECO:0000313" key="2">
    <source>
        <dbReference type="Proteomes" id="UP000767392"/>
    </source>
</evidence>